<feature type="transmembrane region" description="Helical" evidence="7">
    <location>
        <begin position="114"/>
        <end position="134"/>
    </location>
</feature>
<dbReference type="Proteomes" id="UP000215335">
    <property type="component" value="Unassembled WGS sequence"/>
</dbReference>
<keyword evidence="6 7" id="KW-0472">Membrane</keyword>
<feature type="transmembrane region" description="Helical" evidence="7">
    <location>
        <begin position="1152"/>
        <end position="1173"/>
    </location>
</feature>
<evidence type="ECO:0000313" key="10">
    <source>
        <dbReference type="Proteomes" id="UP000215335"/>
    </source>
</evidence>
<feature type="domain" description="Major facilitator superfamily (MFS) profile" evidence="8">
    <location>
        <begin position="14"/>
        <end position="463"/>
    </location>
</feature>
<evidence type="ECO:0000256" key="4">
    <source>
        <dbReference type="ARBA" id="ARBA00022847"/>
    </source>
</evidence>
<dbReference type="GO" id="GO:0006820">
    <property type="term" value="P:monoatomic anion transport"/>
    <property type="evidence" value="ECO:0007669"/>
    <property type="project" value="TreeGrafter"/>
</dbReference>
<feature type="transmembrane region" description="Helical" evidence="7">
    <location>
        <begin position="403"/>
        <end position="425"/>
    </location>
</feature>
<feature type="transmembrane region" description="Helical" evidence="7">
    <location>
        <begin position="209"/>
        <end position="229"/>
    </location>
</feature>
<feature type="transmembrane region" description="Helical" evidence="7">
    <location>
        <begin position="723"/>
        <end position="741"/>
    </location>
</feature>
<keyword evidence="10" id="KW-1185">Reference proteome</keyword>
<comment type="caution">
    <text evidence="9">The sequence shown here is derived from an EMBL/GenBank/DDBJ whole genome shotgun (WGS) entry which is preliminary data.</text>
</comment>
<feature type="transmembrane region" description="Helical" evidence="7">
    <location>
        <begin position="659"/>
        <end position="680"/>
    </location>
</feature>
<dbReference type="InterPro" id="IPR050382">
    <property type="entry name" value="MFS_Na/Anion_cotransporter"/>
</dbReference>
<feature type="transmembrane region" description="Helical" evidence="7">
    <location>
        <begin position="958"/>
        <end position="982"/>
    </location>
</feature>
<dbReference type="GO" id="GO:0015293">
    <property type="term" value="F:symporter activity"/>
    <property type="evidence" value="ECO:0007669"/>
    <property type="project" value="UniProtKB-KW"/>
</dbReference>
<dbReference type="Gene3D" id="1.20.1250.20">
    <property type="entry name" value="MFS general substrate transporter like domains"/>
    <property type="match status" value="6"/>
</dbReference>
<evidence type="ECO:0000313" key="9">
    <source>
        <dbReference type="EMBL" id="OXU21228.1"/>
    </source>
</evidence>
<dbReference type="PROSITE" id="PS00217">
    <property type="entry name" value="SUGAR_TRANSPORT_2"/>
    <property type="match status" value="1"/>
</dbReference>
<feature type="transmembrane region" description="Helical" evidence="7">
    <location>
        <begin position="1291"/>
        <end position="1310"/>
    </location>
</feature>
<feature type="transmembrane region" description="Helical" evidence="7">
    <location>
        <begin position="630"/>
        <end position="653"/>
    </location>
</feature>
<feature type="transmembrane region" description="Helical" evidence="7">
    <location>
        <begin position="372"/>
        <end position="391"/>
    </location>
</feature>
<dbReference type="PROSITE" id="PS50850">
    <property type="entry name" value="MFS"/>
    <property type="match status" value="3"/>
</dbReference>
<feature type="domain" description="Major facilitator superfamily (MFS) profile" evidence="8">
    <location>
        <begin position="466"/>
        <end position="915"/>
    </location>
</feature>
<protein>
    <recommendedName>
        <fullName evidence="8">Major facilitator superfamily (MFS) profile domain-containing protein</fullName>
    </recommendedName>
</protein>
<dbReference type="FunFam" id="1.20.1250.20:FF:000512">
    <property type="entry name" value="Putative inorganic phosphate cotransporter-like Protein"/>
    <property type="match status" value="3"/>
</dbReference>
<evidence type="ECO:0000256" key="6">
    <source>
        <dbReference type="ARBA" id="ARBA00023136"/>
    </source>
</evidence>
<comment type="subcellular location">
    <subcellularLocation>
        <location evidence="1">Membrane</location>
        <topology evidence="1">Multi-pass membrane protein</topology>
    </subcellularLocation>
</comment>
<dbReference type="STRING" id="543379.A0A232ES96"/>
<feature type="transmembrane region" description="Helical" evidence="7">
    <location>
        <begin position="1216"/>
        <end position="1234"/>
    </location>
</feature>
<feature type="transmembrane region" description="Helical" evidence="7">
    <location>
        <begin position="1123"/>
        <end position="1146"/>
    </location>
</feature>
<feature type="transmembrane region" description="Helical" evidence="7">
    <location>
        <begin position="1352"/>
        <end position="1372"/>
    </location>
</feature>
<gene>
    <name evidence="9" type="ORF">TSAR_000872</name>
</gene>
<feature type="transmembrane region" description="Helical" evidence="7">
    <location>
        <begin position="859"/>
        <end position="878"/>
    </location>
</feature>
<dbReference type="InterPro" id="IPR005829">
    <property type="entry name" value="Sugar_transporter_CS"/>
</dbReference>
<feature type="transmembrane region" description="Helical" evidence="7">
    <location>
        <begin position="175"/>
        <end position="203"/>
    </location>
</feature>
<evidence type="ECO:0000256" key="7">
    <source>
        <dbReference type="SAM" id="Phobius"/>
    </source>
</evidence>
<keyword evidence="5 7" id="KW-1133">Transmembrane helix</keyword>
<feature type="transmembrane region" description="Helical" evidence="7">
    <location>
        <begin position="798"/>
        <end position="817"/>
    </location>
</feature>
<dbReference type="FunFam" id="1.20.1250.20:FF:000003">
    <property type="entry name" value="Solute carrier family 17 member 3"/>
    <property type="match status" value="3"/>
</dbReference>
<dbReference type="GO" id="GO:0016020">
    <property type="term" value="C:membrane"/>
    <property type="evidence" value="ECO:0007669"/>
    <property type="project" value="UniProtKB-SubCell"/>
</dbReference>
<organism evidence="9 10">
    <name type="scientific">Trichomalopsis sarcophagae</name>
    <dbReference type="NCBI Taxonomy" id="543379"/>
    <lineage>
        <taxon>Eukaryota</taxon>
        <taxon>Metazoa</taxon>
        <taxon>Ecdysozoa</taxon>
        <taxon>Arthropoda</taxon>
        <taxon>Hexapoda</taxon>
        <taxon>Insecta</taxon>
        <taxon>Pterygota</taxon>
        <taxon>Neoptera</taxon>
        <taxon>Endopterygota</taxon>
        <taxon>Hymenoptera</taxon>
        <taxon>Apocrita</taxon>
        <taxon>Proctotrupomorpha</taxon>
        <taxon>Chalcidoidea</taxon>
        <taxon>Pteromalidae</taxon>
        <taxon>Pteromalinae</taxon>
        <taxon>Trichomalopsis</taxon>
    </lineage>
</organism>
<feature type="transmembrane region" description="Helical" evidence="7">
    <location>
        <begin position="1384"/>
        <end position="1402"/>
    </location>
</feature>
<name>A0A232ES96_9HYME</name>
<dbReference type="EMBL" id="NNAY01002470">
    <property type="protein sequence ID" value="OXU21228.1"/>
    <property type="molecule type" value="Genomic_DNA"/>
</dbReference>
<dbReference type="CDD" id="cd17318">
    <property type="entry name" value="MFS_SLC17"/>
    <property type="match status" value="3"/>
</dbReference>
<feature type="transmembrane region" description="Helical" evidence="7">
    <location>
        <begin position="1316"/>
        <end position="1340"/>
    </location>
</feature>
<sequence length="1433" mass="158468">MLPTWAGCCVRIQQRWIFAIMGFLALFNAYAMRICLSIAITEMVVPLNITEEFIDDTCSELASKQLTNVTTAHGSGIYEWSEYTQGIILSSFYWGYVITHLPGGLLAEKFGGKYTLGIGIFLTAIFTVLVPIAVKWGDSTALIILRVLMGFSGGVIFPALNVMTAHWVPPQELSLITAVIFIGVDLGIIGATTISGLILRYSLIGWPGVFYFFGGMGILWFLLWVILCYNDPEEHPFISEKEADYLREALEEYTHKNTPSVPWSYIFKSPSFWALLAVQIGHDWGLYTLVTDLPKYMSSVLKFSVEYNGYLSSLPNLCSVLYCLFISWATDKMITSKCVSKTNARKINTTISTIAPALFIIGASYAGCDRVAVVIMFTLGVTLMGSSLPGIKVNSLDLSPNYAGTLMALTNGIASLTGILTPYLVGVLTPNQTLSEWRLVFWIVFCIFFITNTIFILFASGVNIPQRWIFALMCFFALFNAYAMRACLSIAITEMVVPTTIAEDILDDTCPAMDVEVPSNETVQIKGTYEWDEYTQGLILSSFYWGYIVTHLPGGMIADTYGGKYTLGIGILLTAIFTILTPVAVYWGDSDALIILRVLMGLGEGTTYPAINVLLAQWTPPEERSRTGSFVYAGALIGTVYATTVSGLILHYSSVGWPMVFYVIGTTSIIWFVIWLLACYNSPRDHPFISKNEVDYLKERMSEHTHEKPPAVPWRHILASKPLWAVIIALIGFNWSILTIVTDLPKYMSGVLKFSVQNNGYLTSLVYLCMWIGGTISSWLADYLIAKEFMSMTKVRKIGSIIALTCSAIFIVAASYAGCDRALVVGMFTIGMTIMGFAFPSVMVNALDLSPNYAGTLMALTNGISALTGIASPYIIGIMTPNQTLSEWRFVFWILFGVSSVSNLVFLLYGSGEVEYWNDPEFVNAEYERRKKKSIEEVRVAGLLDAWRSCCVNVPQRWILALMGFLGLFNAYAMRACLSITITQMVVPIEHSNEPSDYTCESTENITSSGNSTIGSAGKGSYEWSEYTQGIILSSFYWGYVVTHLPGGMLAEKFGGKYTLGIGILLTAVFTLLTPNAVAWGDSTALIVLRLLMGLGEGTTYPAVNVMLAQWTPPEERSKTGSFVYAGAPLGTVYATTVSGLILQYSSIGWPAVFYFFGSVNVLWFLVWVVLCYNNPREHPFISESEVKYLNERLSDHTHQKPPPVPWRHILTSKPLWALIIALIGHNWAFLTIVSDLPKYMSSVLKFSIQNNGYLSSLAYLCMWLGSLLTSWIADWLIAKGHMSMTGVRKLGSTIALIGPALFIVGASYAGCDRVMVVVMFTMGMALMGTALPGIMVNVLDLSPNYAGTLMALTNGISALTGIVTPYIVGVLTPHQTIAEWRSIFWIVFGVSIATNVVFLLYGSGEVEYWNDPEFVKEERRRRKNKNVEEIET</sequence>
<keyword evidence="4" id="KW-0769">Symport</keyword>
<evidence type="ECO:0000256" key="1">
    <source>
        <dbReference type="ARBA" id="ARBA00004141"/>
    </source>
</evidence>
<feature type="transmembrane region" description="Helical" evidence="7">
    <location>
        <begin position="761"/>
        <end position="786"/>
    </location>
</feature>
<evidence type="ECO:0000256" key="5">
    <source>
        <dbReference type="ARBA" id="ARBA00022989"/>
    </source>
</evidence>
<dbReference type="InterPro" id="IPR011701">
    <property type="entry name" value="MFS"/>
</dbReference>
<reference evidence="9 10" key="1">
    <citation type="journal article" date="2017" name="Curr. Biol.">
        <title>The Evolution of Venom by Co-option of Single-Copy Genes.</title>
        <authorList>
            <person name="Martinson E.O."/>
            <person name="Mrinalini"/>
            <person name="Kelkar Y.D."/>
            <person name="Chang C.H."/>
            <person name="Werren J.H."/>
        </authorList>
    </citation>
    <scope>NUCLEOTIDE SEQUENCE [LARGE SCALE GENOMIC DNA]</scope>
    <source>
        <strain evidence="9 10">Alberta</strain>
        <tissue evidence="9">Whole body</tissue>
    </source>
</reference>
<feature type="transmembrane region" description="Helical" evidence="7">
    <location>
        <begin position="1254"/>
        <end position="1279"/>
    </location>
</feature>
<proteinExistence type="predicted"/>
<feature type="transmembrane region" description="Helical" evidence="7">
    <location>
        <begin position="823"/>
        <end position="847"/>
    </location>
</feature>
<feature type="transmembrane region" description="Helical" evidence="7">
    <location>
        <begin position="1058"/>
        <end position="1081"/>
    </location>
</feature>
<feature type="transmembrane region" description="Helical" evidence="7">
    <location>
        <begin position="565"/>
        <end position="588"/>
    </location>
</feature>
<feature type="domain" description="Major facilitator superfamily (MFS) profile" evidence="8">
    <location>
        <begin position="956"/>
        <end position="1408"/>
    </location>
</feature>
<keyword evidence="2" id="KW-0813">Transport</keyword>
<feature type="transmembrane region" description="Helical" evidence="7">
    <location>
        <begin position="470"/>
        <end position="492"/>
    </location>
</feature>
<feature type="transmembrane region" description="Helical" evidence="7">
    <location>
        <begin position="310"/>
        <end position="329"/>
    </location>
</feature>
<dbReference type="PANTHER" id="PTHR11662">
    <property type="entry name" value="SOLUTE CARRIER FAMILY 17"/>
    <property type="match status" value="1"/>
</dbReference>
<evidence type="ECO:0000256" key="2">
    <source>
        <dbReference type="ARBA" id="ARBA00022448"/>
    </source>
</evidence>
<feature type="transmembrane region" description="Helical" evidence="7">
    <location>
        <begin position="437"/>
        <end position="458"/>
    </location>
</feature>
<feature type="transmembrane region" description="Helical" evidence="7">
    <location>
        <begin position="140"/>
        <end position="163"/>
    </location>
</feature>
<dbReference type="PANTHER" id="PTHR11662:SF415">
    <property type="entry name" value="AT30085P-RELATED"/>
    <property type="match status" value="1"/>
</dbReference>
<feature type="transmembrane region" description="Helical" evidence="7">
    <location>
        <begin position="16"/>
        <end position="40"/>
    </location>
</feature>
<evidence type="ECO:0000256" key="3">
    <source>
        <dbReference type="ARBA" id="ARBA00022692"/>
    </source>
</evidence>
<accession>A0A232ES96</accession>
<dbReference type="InterPro" id="IPR020846">
    <property type="entry name" value="MFS_dom"/>
</dbReference>
<keyword evidence="3 7" id="KW-0812">Transmembrane</keyword>
<feature type="transmembrane region" description="Helical" evidence="7">
    <location>
        <begin position="594"/>
        <end position="618"/>
    </location>
</feature>
<feature type="transmembrane region" description="Helical" evidence="7">
    <location>
        <begin position="1087"/>
        <end position="1111"/>
    </location>
</feature>
<feature type="transmembrane region" description="Helical" evidence="7">
    <location>
        <begin position="87"/>
        <end position="107"/>
    </location>
</feature>
<dbReference type="Pfam" id="PF07690">
    <property type="entry name" value="MFS_1"/>
    <property type="match status" value="3"/>
</dbReference>
<evidence type="ECO:0000259" key="8">
    <source>
        <dbReference type="PROSITE" id="PS50850"/>
    </source>
</evidence>
<dbReference type="InterPro" id="IPR036259">
    <property type="entry name" value="MFS_trans_sf"/>
</dbReference>
<dbReference type="SUPFAM" id="SSF103473">
    <property type="entry name" value="MFS general substrate transporter"/>
    <property type="match status" value="3"/>
</dbReference>
<feature type="transmembrane region" description="Helical" evidence="7">
    <location>
        <begin position="890"/>
        <end position="909"/>
    </location>
</feature>